<dbReference type="Pfam" id="PF00583">
    <property type="entry name" value="Acetyltransf_1"/>
    <property type="match status" value="1"/>
</dbReference>
<feature type="domain" description="N-acetyltransferase" evidence="3">
    <location>
        <begin position="45"/>
        <end position="211"/>
    </location>
</feature>
<dbReference type="InterPro" id="IPR000182">
    <property type="entry name" value="GNAT_dom"/>
</dbReference>
<protein>
    <recommendedName>
        <fullName evidence="3">N-acetyltransferase domain-containing protein</fullName>
    </recommendedName>
</protein>
<name>A0A364K3V1_9BACL</name>
<reference evidence="4 5" key="2">
    <citation type="submission" date="2018-06" db="EMBL/GenBank/DDBJ databases">
        <authorList>
            <person name="Zhirakovskaya E."/>
        </authorList>
    </citation>
    <scope>NUCLEOTIDE SEQUENCE [LARGE SCALE GENOMIC DNA]</scope>
    <source>
        <strain evidence="4 5">FBKL4.011</strain>
    </source>
</reference>
<dbReference type="EMBL" id="QJKK01000005">
    <property type="protein sequence ID" value="RAL24050.1"/>
    <property type="molecule type" value="Genomic_DNA"/>
</dbReference>
<evidence type="ECO:0000256" key="1">
    <source>
        <dbReference type="ARBA" id="ARBA00022679"/>
    </source>
</evidence>
<dbReference type="Proteomes" id="UP000251213">
    <property type="component" value="Unassembled WGS sequence"/>
</dbReference>
<evidence type="ECO:0000259" key="3">
    <source>
        <dbReference type="PROSITE" id="PS51186"/>
    </source>
</evidence>
<dbReference type="PROSITE" id="PS51186">
    <property type="entry name" value="GNAT"/>
    <property type="match status" value="1"/>
</dbReference>
<evidence type="ECO:0000256" key="2">
    <source>
        <dbReference type="ARBA" id="ARBA00023315"/>
    </source>
</evidence>
<sequence>MDMLLFEWENKEIFLLKMTVFYDVSLQKIDLTIGSSKWCNEVIGLGLTQAKMDDIDTIIDLYHTIVHVLQKEGNDQWDKDYLNDDLIKNDIKNGKLYGIKEAGRFIAVLVLTEEKKPQYDQVNWQFTEGKNLYIHRVAVHPDFQGRGLSKKLLNFAQEFANENGYANLRLDAYNRNPVALNLYRSFGFEEREEISMPGREEKFVCFEKKVL</sequence>
<reference evidence="4 5" key="1">
    <citation type="submission" date="2018-06" db="EMBL/GenBank/DDBJ databases">
        <title>Thermoflavimicrobium daqus sp. nov., a thermophilic microbe isolated from Moutai-flavour Daqu.</title>
        <authorList>
            <person name="Wang X."/>
            <person name="Zhou H."/>
        </authorList>
    </citation>
    <scope>NUCLEOTIDE SEQUENCE [LARGE SCALE GENOMIC DNA]</scope>
    <source>
        <strain evidence="4 5">FBKL4.011</strain>
    </source>
</reference>
<dbReference type="PANTHER" id="PTHR43420">
    <property type="entry name" value="ACETYLTRANSFERASE"/>
    <property type="match status" value="1"/>
</dbReference>
<organism evidence="4 5">
    <name type="scientific">Thermoflavimicrobium daqui</name>
    <dbReference type="NCBI Taxonomy" id="2137476"/>
    <lineage>
        <taxon>Bacteria</taxon>
        <taxon>Bacillati</taxon>
        <taxon>Bacillota</taxon>
        <taxon>Bacilli</taxon>
        <taxon>Bacillales</taxon>
        <taxon>Thermoactinomycetaceae</taxon>
        <taxon>Thermoflavimicrobium</taxon>
    </lineage>
</organism>
<dbReference type="AlphaFoldDB" id="A0A364K3V1"/>
<dbReference type="InterPro" id="IPR050680">
    <property type="entry name" value="YpeA/RimI_acetyltransf"/>
</dbReference>
<gene>
    <name evidence="4" type="ORF">DL897_10135</name>
</gene>
<dbReference type="Gene3D" id="3.40.630.30">
    <property type="match status" value="1"/>
</dbReference>
<dbReference type="CDD" id="cd04301">
    <property type="entry name" value="NAT_SF"/>
    <property type="match status" value="1"/>
</dbReference>
<dbReference type="PANTHER" id="PTHR43420:SF47">
    <property type="entry name" value="N-ACETYLTRANSFERASE DOMAIN-CONTAINING PROTEIN"/>
    <property type="match status" value="1"/>
</dbReference>
<accession>A0A364K3V1</accession>
<comment type="caution">
    <text evidence="4">The sequence shown here is derived from an EMBL/GenBank/DDBJ whole genome shotgun (WGS) entry which is preliminary data.</text>
</comment>
<dbReference type="InterPro" id="IPR016181">
    <property type="entry name" value="Acyl_CoA_acyltransferase"/>
</dbReference>
<evidence type="ECO:0000313" key="5">
    <source>
        <dbReference type="Proteomes" id="UP000251213"/>
    </source>
</evidence>
<dbReference type="OrthoDB" id="9796381at2"/>
<dbReference type="GO" id="GO:0016747">
    <property type="term" value="F:acyltransferase activity, transferring groups other than amino-acyl groups"/>
    <property type="evidence" value="ECO:0007669"/>
    <property type="project" value="InterPro"/>
</dbReference>
<dbReference type="SUPFAM" id="SSF55729">
    <property type="entry name" value="Acyl-CoA N-acyltransferases (Nat)"/>
    <property type="match status" value="1"/>
</dbReference>
<keyword evidence="2" id="KW-0012">Acyltransferase</keyword>
<keyword evidence="5" id="KW-1185">Reference proteome</keyword>
<keyword evidence="1" id="KW-0808">Transferase</keyword>
<evidence type="ECO:0000313" key="4">
    <source>
        <dbReference type="EMBL" id="RAL24050.1"/>
    </source>
</evidence>
<proteinExistence type="predicted"/>